<proteinExistence type="predicted"/>
<dbReference type="Proteomes" id="UP000077266">
    <property type="component" value="Unassembled WGS sequence"/>
</dbReference>
<reference evidence="2 3" key="1">
    <citation type="journal article" date="2016" name="Mol. Biol. Evol.">
        <title>Comparative Genomics of Early-Diverging Mushroom-Forming Fungi Provides Insights into the Origins of Lignocellulose Decay Capabilities.</title>
        <authorList>
            <person name="Nagy L.G."/>
            <person name="Riley R."/>
            <person name="Tritt A."/>
            <person name="Adam C."/>
            <person name="Daum C."/>
            <person name="Floudas D."/>
            <person name="Sun H."/>
            <person name="Yadav J.S."/>
            <person name="Pangilinan J."/>
            <person name="Larsson K.H."/>
            <person name="Matsuura K."/>
            <person name="Barry K."/>
            <person name="Labutti K."/>
            <person name="Kuo R."/>
            <person name="Ohm R.A."/>
            <person name="Bhattacharya S.S."/>
            <person name="Shirouzu T."/>
            <person name="Yoshinaga Y."/>
            <person name="Martin F.M."/>
            <person name="Grigoriev I.V."/>
            <person name="Hibbett D.S."/>
        </authorList>
    </citation>
    <scope>NUCLEOTIDE SEQUENCE [LARGE SCALE GENOMIC DNA]</scope>
    <source>
        <strain evidence="2 3">HHB12029</strain>
    </source>
</reference>
<keyword evidence="3" id="KW-1185">Reference proteome</keyword>
<gene>
    <name evidence="2" type="ORF">EXIGLDRAFT_730365</name>
</gene>
<dbReference type="InParanoid" id="A0A165C6T8"/>
<protein>
    <submittedName>
        <fullName evidence="2">Uncharacterized protein</fullName>
    </submittedName>
</protein>
<evidence type="ECO:0000256" key="1">
    <source>
        <dbReference type="SAM" id="MobiDB-lite"/>
    </source>
</evidence>
<dbReference type="AlphaFoldDB" id="A0A165C6T8"/>
<evidence type="ECO:0000313" key="2">
    <source>
        <dbReference type="EMBL" id="KZV81926.1"/>
    </source>
</evidence>
<dbReference type="EMBL" id="KV426356">
    <property type="protein sequence ID" value="KZV81926.1"/>
    <property type="molecule type" value="Genomic_DNA"/>
</dbReference>
<accession>A0A165C6T8</accession>
<feature type="region of interest" description="Disordered" evidence="1">
    <location>
        <begin position="185"/>
        <end position="208"/>
    </location>
</feature>
<name>A0A165C6T8_EXIGL</name>
<evidence type="ECO:0000313" key="3">
    <source>
        <dbReference type="Proteomes" id="UP000077266"/>
    </source>
</evidence>
<sequence>MAQQPLAALPIDLVCEILTHSLLDAKAHGRMRYAAGLLTISKPFHAILRPIFFRHLVILPASQKAFVHSLGNVSHTDPGRKILRDVRHIYLFNYLTTNEATLIASALEPSTIKTAFFGRPLLKMLTENECQHGFAPTALALHFSGWPGLLSISKAGLRAVTHFTAFFPDTTHDYDEPYWTVDTSKVPGSPRQSSDTMSTHSSRYCGRF</sequence>
<organism evidence="2 3">
    <name type="scientific">Exidia glandulosa HHB12029</name>
    <dbReference type="NCBI Taxonomy" id="1314781"/>
    <lineage>
        <taxon>Eukaryota</taxon>
        <taxon>Fungi</taxon>
        <taxon>Dikarya</taxon>
        <taxon>Basidiomycota</taxon>
        <taxon>Agaricomycotina</taxon>
        <taxon>Agaricomycetes</taxon>
        <taxon>Auriculariales</taxon>
        <taxon>Exidiaceae</taxon>
        <taxon>Exidia</taxon>
    </lineage>
</organism>
<feature type="compositionally biased region" description="Polar residues" evidence="1">
    <location>
        <begin position="190"/>
        <end position="202"/>
    </location>
</feature>